<feature type="region of interest" description="Disordered" evidence="10">
    <location>
        <begin position="321"/>
        <end position="349"/>
    </location>
</feature>
<evidence type="ECO:0000256" key="10">
    <source>
        <dbReference type="SAM" id="MobiDB-lite"/>
    </source>
</evidence>
<keyword evidence="2 9" id="KW-0963">Cytoplasm</keyword>
<dbReference type="Gene3D" id="1.10.443.10">
    <property type="entry name" value="Intergrase catalytic core"/>
    <property type="match status" value="1"/>
</dbReference>
<keyword evidence="7 9" id="KW-0233">DNA recombination</keyword>
<evidence type="ECO:0000256" key="6">
    <source>
        <dbReference type="ARBA" id="ARBA00023125"/>
    </source>
</evidence>
<dbReference type="InterPro" id="IPR023009">
    <property type="entry name" value="Tyrosine_recombinase_XerC/XerD"/>
</dbReference>
<evidence type="ECO:0000259" key="12">
    <source>
        <dbReference type="PROSITE" id="PS51900"/>
    </source>
</evidence>
<feature type="active site" evidence="9">
    <location>
        <position position="180"/>
    </location>
</feature>
<feature type="domain" description="Tyr recombinase" evidence="11">
    <location>
        <begin position="116"/>
        <end position="321"/>
    </location>
</feature>
<dbReference type="Gene3D" id="1.10.150.130">
    <property type="match status" value="1"/>
</dbReference>
<dbReference type="GO" id="GO:0006313">
    <property type="term" value="P:DNA transposition"/>
    <property type="evidence" value="ECO:0007669"/>
    <property type="project" value="UniProtKB-UniRule"/>
</dbReference>
<dbReference type="PROSITE" id="PS51900">
    <property type="entry name" value="CB"/>
    <property type="match status" value="1"/>
</dbReference>
<dbReference type="GO" id="GO:0007059">
    <property type="term" value="P:chromosome segregation"/>
    <property type="evidence" value="ECO:0007669"/>
    <property type="project" value="UniProtKB-UniRule"/>
</dbReference>
<evidence type="ECO:0000256" key="8">
    <source>
        <dbReference type="ARBA" id="ARBA00023306"/>
    </source>
</evidence>
<keyword evidence="5 9" id="KW-0229">DNA integration</keyword>
<reference evidence="13" key="1">
    <citation type="submission" date="2020-10" db="EMBL/GenBank/DDBJ databases">
        <authorList>
            <person name="Kadnikov V."/>
            <person name="Beletsky A.V."/>
            <person name="Mardanov A.V."/>
            <person name="Karnachuk O.V."/>
            <person name="Ravin N.V."/>
        </authorList>
    </citation>
    <scope>NUCLEOTIDE SEQUENCE</scope>
    <source>
        <strain evidence="13">Bu02</strain>
    </source>
</reference>
<protein>
    <recommendedName>
        <fullName evidence="9">Tyrosine recombinase XerC</fullName>
    </recommendedName>
</protein>
<dbReference type="SUPFAM" id="SSF56349">
    <property type="entry name" value="DNA breaking-rejoining enzymes"/>
    <property type="match status" value="1"/>
</dbReference>
<evidence type="ECO:0000256" key="9">
    <source>
        <dbReference type="HAMAP-Rule" id="MF_01808"/>
    </source>
</evidence>
<evidence type="ECO:0000256" key="4">
    <source>
        <dbReference type="ARBA" id="ARBA00022829"/>
    </source>
</evidence>
<dbReference type="InterPro" id="IPR004107">
    <property type="entry name" value="Integrase_SAM-like_N"/>
</dbReference>
<feature type="active site" evidence="9">
    <location>
        <position position="273"/>
    </location>
</feature>
<dbReference type="SUPFAM" id="SSF47823">
    <property type="entry name" value="lambda integrase-like, N-terminal domain"/>
    <property type="match status" value="1"/>
</dbReference>
<feature type="compositionally biased region" description="Basic and acidic residues" evidence="10">
    <location>
        <begin position="335"/>
        <end position="349"/>
    </location>
</feature>
<name>A0AAT9LBY7_9FIRM</name>
<gene>
    <name evidence="9" type="primary">xerC</name>
    <name evidence="13" type="ORF">IMF26_00345</name>
</gene>
<dbReference type="GO" id="GO:0051301">
    <property type="term" value="P:cell division"/>
    <property type="evidence" value="ECO:0007669"/>
    <property type="project" value="UniProtKB-KW"/>
</dbReference>
<comment type="similarity">
    <text evidence="9">Belongs to the 'phage' integrase family. XerC subfamily.</text>
</comment>
<dbReference type="EMBL" id="CP062796">
    <property type="protein sequence ID" value="QUL98589.1"/>
    <property type="molecule type" value="Genomic_DNA"/>
</dbReference>
<dbReference type="GO" id="GO:0005737">
    <property type="term" value="C:cytoplasm"/>
    <property type="evidence" value="ECO:0007669"/>
    <property type="project" value="UniProtKB-SubCell"/>
</dbReference>
<organism evidence="13">
    <name type="scientific">Candidatus Fermentithermobacillus carboniphilus</name>
    <dbReference type="NCBI Taxonomy" id="3085328"/>
    <lineage>
        <taxon>Bacteria</taxon>
        <taxon>Bacillati</taxon>
        <taxon>Bacillota</taxon>
        <taxon>Candidatus Fermentithermobacillia</taxon>
        <taxon>Candidatus Fermentithermobacillales</taxon>
        <taxon>Candidatus Fermentithermobacillaceae</taxon>
        <taxon>Candidatus Fermentithermobacillus</taxon>
    </lineage>
</organism>
<evidence type="ECO:0000256" key="5">
    <source>
        <dbReference type="ARBA" id="ARBA00022908"/>
    </source>
</evidence>
<dbReference type="GO" id="GO:0009037">
    <property type="term" value="F:tyrosine-based site-specific recombinase activity"/>
    <property type="evidence" value="ECO:0007669"/>
    <property type="project" value="UniProtKB-UniRule"/>
</dbReference>
<dbReference type="PANTHER" id="PTHR30349:SF41">
    <property type="entry name" value="INTEGRASE_RECOMBINASE PROTEIN MJ0367-RELATED"/>
    <property type="match status" value="1"/>
</dbReference>
<dbReference type="HAMAP" id="MF_01808">
    <property type="entry name" value="Recomb_XerC_XerD"/>
    <property type="match status" value="1"/>
</dbReference>
<feature type="domain" description="Core-binding (CB)" evidence="12">
    <location>
        <begin position="3"/>
        <end position="95"/>
    </location>
</feature>
<dbReference type="PROSITE" id="PS51898">
    <property type="entry name" value="TYR_RECOMBINASE"/>
    <property type="match status" value="1"/>
</dbReference>
<evidence type="ECO:0000256" key="7">
    <source>
        <dbReference type="ARBA" id="ARBA00023172"/>
    </source>
</evidence>
<dbReference type="KEGG" id="fcz:IMF26_00345"/>
<dbReference type="PANTHER" id="PTHR30349">
    <property type="entry name" value="PHAGE INTEGRASE-RELATED"/>
    <property type="match status" value="1"/>
</dbReference>
<keyword evidence="8 9" id="KW-0131">Cell cycle</keyword>
<proteinExistence type="inferred from homology"/>
<evidence type="ECO:0000256" key="3">
    <source>
        <dbReference type="ARBA" id="ARBA00022618"/>
    </source>
</evidence>
<dbReference type="Pfam" id="PF02899">
    <property type="entry name" value="Phage_int_SAM_1"/>
    <property type="match status" value="1"/>
</dbReference>
<dbReference type="CDD" id="cd00798">
    <property type="entry name" value="INT_XerDC_C"/>
    <property type="match status" value="1"/>
</dbReference>
<feature type="active site" description="O-(3'-phospho-DNA)-tyrosine intermediate" evidence="9">
    <location>
        <position position="308"/>
    </location>
</feature>
<comment type="subcellular location">
    <subcellularLocation>
        <location evidence="1 9">Cytoplasm</location>
    </subcellularLocation>
</comment>
<dbReference type="InterPro" id="IPR044068">
    <property type="entry name" value="CB"/>
</dbReference>
<sequence>MRRSLLEWKEEFLTEVGVSRTQSPNTLNAYSSDLDQFLDFLVKDGHVQGIEAIGPQDISSDKIRKFIRELGTQGYKASSVSRKISCIRSFLRFLTKRGAIQGNPSKEVAPRKNKSLLPKVLSQTDIERLLAQPDTRTPLGKRDRALLEVLYGAGLRVSELCRLNIGDIDYSLGFVQVMGKGGKERFVPLGSVALQALGDYLSLGRPFLEKKDERSFPDKDNLPVAGEWKAETTLKKPLFLNRWGKRLSVRSVRRILEKYLLAAGIDPKRCSPHTLRHSFATHLLAGGADLRSVQDMLGHASVRTTQIYTHVLPERLREVYEKTHPRARPAVRSLGKGEDGQNLEKGRES</sequence>
<evidence type="ECO:0000259" key="11">
    <source>
        <dbReference type="PROSITE" id="PS51898"/>
    </source>
</evidence>
<dbReference type="InterPro" id="IPR013762">
    <property type="entry name" value="Integrase-like_cat_sf"/>
</dbReference>
<dbReference type="NCBIfam" id="NF001399">
    <property type="entry name" value="PRK00283.1"/>
    <property type="match status" value="1"/>
</dbReference>
<feature type="active site" evidence="9">
    <location>
        <position position="156"/>
    </location>
</feature>
<evidence type="ECO:0000256" key="2">
    <source>
        <dbReference type="ARBA" id="ARBA00022490"/>
    </source>
</evidence>
<dbReference type="InterPro" id="IPR010998">
    <property type="entry name" value="Integrase_recombinase_N"/>
</dbReference>
<accession>A0AAT9LBY7</accession>
<comment type="function">
    <text evidence="9">Site-specific tyrosine recombinase, which acts by catalyzing the cutting and rejoining of the recombining DNA molecules. The XerC-XerD complex is essential to convert dimers of the bacterial chromosome into monomers to permit their segregation at cell division. It also contributes to the segregational stability of plasmids.</text>
</comment>
<feature type="active site" evidence="9">
    <location>
        <position position="276"/>
    </location>
</feature>
<feature type="active site" evidence="9">
    <location>
        <position position="299"/>
    </location>
</feature>
<keyword evidence="4 9" id="KW-0159">Chromosome partition</keyword>
<keyword evidence="3 9" id="KW-0132">Cell division</keyword>
<keyword evidence="6 9" id="KW-0238">DNA-binding</keyword>
<evidence type="ECO:0000313" key="13">
    <source>
        <dbReference type="EMBL" id="QUL98589.1"/>
    </source>
</evidence>
<dbReference type="InterPro" id="IPR050090">
    <property type="entry name" value="Tyrosine_recombinase_XerCD"/>
</dbReference>
<dbReference type="AlphaFoldDB" id="A0AAT9LBY7"/>
<dbReference type="InterPro" id="IPR011010">
    <property type="entry name" value="DNA_brk_join_enz"/>
</dbReference>
<dbReference type="GO" id="GO:0003677">
    <property type="term" value="F:DNA binding"/>
    <property type="evidence" value="ECO:0007669"/>
    <property type="project" value="UniProtKB-UniRule"/>
</dbReference>
<evidence type="ECO:0000256" key="1">
    <source>
        <dbReference type="ARBA" id="ARBA00004496"/>
    </source>
</evidence>
<dbReference type="InterPro" id="IPR002104">
    <property type="entry name" value="Integrase_catalytic"/>
</dbReference>
<dbReference type="Pfam" id="PF00589">
    <property type="entry name" value="Phage_integrase"/>
    <property type="match status" value="1"/>
</dbReference>
<comment type="subunit">
    <text evidence="9">Forms a cyclic heterotetrameric complex composed of two molecules of XerC and two molecules of XerD.</text>
</comment>
<reference evidence="13" key="2">
    <citation type="journal article" date="2023" name="Biology">
        <title>Prokaryotic Life Associated with Coal-Fire Gas Vents Revealed by Metagenomics.</title>
        <authorList>
            <person name="Kadnikov V.V."/>
            <person name="Mardanov A.V."/>
            <person name="Beletsky A.V."/>
            <person name="Karnachuk O.V."/>
            <person name="Ravin N.V."/>
        </authorList>
    </citation>
    <scope>NUCLEOTIDE SEQUENCE</scope>
    <source>
        <strain evidence="13">Bu02</strain>
    </source>
</reference>